<dbReference type="Gene3D" id="3.40.50.1820">
    <property type="entry name" value="alpha/beta hydrolase"/>
    <property type="match status" value="1"/>
</dbReference>
<proteinExistence type="predicted"/>
<protein>
    <recommendedName>
        <fullName evidence="2">BD-FAE-like domain-containing protein</fullName>
    </recommendedName>
</protein>
<dbReference type="GO" id="GO:0016787">
    <property type="term" value="F:hydrolase activity"/>
    <property type="evidence" value="ECO:0007669"/>
    <property type="project" value="UniProtKB-KW"/>
</dbReference>
<gene>
    <name evidence="3" type="ORF">FTUN_4221</name>
</gene>
<dbReference type="Pfam" id="PF20434">
    <property type="entry name" value="BD-FAE"/>
    <property type="match status" value="1"/>
</dbReference>
<evidence type="ECO:0000256" key="1">
    <source>
        <dbReference type="ARBA" id="ARBA00022801"/>
    </source>
</evidence>
<dbReference type="PANTHER" id="PTHR48081:SF33">
    <property type="entry name" value="KYNURENINE FORMAMIDASE"/>
    <property type="match status" value="1"/>
</dbReference>
<dbReference type="RefSeq" id="WP_171472200.1">
    <property type="nucleotide sequence ID" value="NZ_CP053452.2"/>
</dbReference>
<reference evidence="4" key="1">
    <citation type="submission" date="2020-05" db="EMBL/GenBank/DDBJ databases">
        <title>Frigoriglobus tundricola gen. nov., sp. nov., a psychrotolerant cellulolytic planctomycete of the family Gemmataceae with two divergent copies of 16S rRNA gene.</title>
        <authorList>
            <person name="Kulichevskaya I.S."/>
            <person name="Ivanova A.A."/>
            <person name="Naumoff D.G."/>
            <person name="Beletsky A.V."/>
            <person name="Rijpstra W.I.C."/>
            <person name="Sinninghe Damste J.S."/>
            <person name="Mardanov A.V."/>
            <person name="Ravin N.V."/>
            <person name="Dedysh S.N."/>
        </authorList>
    </citation>
    <scope>NUCLEOTIDE SEQUENCE [LARGE SCALE GENOMIC DNA]</scope>
    <source>
        <strain evidence="4">PL17</strain>
    </source>
</reference>
<accession>A0A6M5YT94</accession>
<evidence type="ECO:0000259" key="2">
    <source>
        <dbReference type="Pfam" id="PF20434"/>
    </source>
</evidence>
<dbReference type="Proteomes" id="UP000503447">
    <property type="component" value="Chromosome"/>
</dbReference>
<dbReference type="KEGG" id="ftj:FTUN_4221"/>
<dbReference type="InterPro" id="IPR029058">
    <property type="entry name" value="AB_hydrolase_fold"/>
</dbReference>
<dbReference type="InterPro" id="IPR050300">
    <property type="entry name" value="GDXG_lipolytic_enzyme"/>
</dbReference>
<dbReference type="EMBL" id="CP053452">
    <property type="protein sequence ID" value="QJW96664.1"/>
    <property type="molecule type" value="Genomic_DNA"/>
</dbReference>
<dbReference type="InterPro" id="IPR049492">
    <property type="entry name" value="BD-FAE-like_dom"/>
</dbReference>
<sequence length="271" mass="29958">MDVLWVLAALSIGAPVEEKFERHANIAYRTDKDADKERHLLDVYTPKGKKDFPVVLFVHGGTWRSGNKNLYAALGQSLAADGIGCVICNYRLSPAVRHPAHVEDVARAFAWTHDNISRYGGNKDQCFLCGHSAGGHLVSLLVTDPQFLKAEKHSAAEVKGVASLSGVYQIVNTERVFEGAFGKDEKACKLASPLTHAAGKHPPFLIAYAETDFPRLDEMALDMHAALKKAESPVELMKCKDRNHYTIIIQFVNNADPLNKAFRDFVQKNCK</sequence>
<keyword evidence="1" id="KW-0378">Hydrolase</keyword>
<evidence type="ECO:0000313" key="4">
    <source>
        <dbReference type="Proteomes" id="UP000503447"/>
    </source>
</evidence>
<feature type="domain" description="BD-FAE-like" evidence="2">
    <location>
        <begin position="41"/>
        <end position="212"/>
    </location>
</feature>
<dbReference type="SUPFAM" id="SSF53474">
    <property type="entry name" value="alpha/beta-Hydrolases"/>
    <property type="match status" value="1"/>
</dbReference>
<organism evidence="3 4">
    <name type="scientific">Frigoriglobus tundricola</name>
    <dbReference type="NCBI Taxonomy" id="2774151"/>
    <lineage>
        <taxon>Bacteria</taxon>
        <taxon>Pseudomonadati</taxon>
        <taxon>Planctomycetota</taxon>
        <taxon>Planctomycetia</taxon>
        <taxon>Gemmatales</taxon>
        <taxon>Gemmataceae</taxon>
        <taxon>Frigoriglobus</taxon>
    </lineage>
</organism>
<dbReference type="PANTHER" id="PTHR48081">
    <property type="entry name" value="AB HYDROLASE SUPERFAMILY PROTEIN C4A8.06C"/>
    <property type="match status" value="1"/>
</dbReference>
<evidence type="ECO:0000313" key="3">
    <source>
        <dbReference type="EMBL" id="QJW96664.1"/>
    </source>
</evidence>
<keyword evidence="4" id="KW-1185">Reference proteome</keyword>
<dbReference type="AlphaFoldDB" id="A0A6M5YT94"/>
<name>A0A6M5YT94_9BACT</name>